<dbReference type="EMBL" id="CP151767">
    <property type="protein sequence ID" value="WZU67038.1"/>
    <property type="molecule type" value="Genomic_DNA"/>
</dbReference>
<dbReference type="AlphaFoldDB" id="A0AAN0MJY9"/>
<gene>
    <name evidence="1" type="ORF">AABB31_19045</name>
</gene>
<dbReference type="Proteomes" id="UP001470809">
    <property type="component" value="Chromosome"/>
</dbReference>
<evidence type="ECO:0008006" key="3">
    <source>
        <dbReference type="Google" id="ProtNLM"/>
    </source>
</evidence>
<dbReference type="KEGG" id="yrh:AABB31_19045"/>
<evidence type="ECO:0000313" key="1">
    <source>
        <dbReference type="EMBL" id="WZU67038.1"/>
    </source>
</evidence>
<organism evidence="1 2">
    <name type="scientific">Yoonia rhodophyticola</name>
    <dbReference type="NCBI Taxonomy" id="3137370"/>
    <lineage>
        <taxon>Bacteria</taxon>
        <taxon>Pseudomonadati</taxon>
        <taxon>Pseudomonadota</taxon>
        <taxon>Alphaproteobacteria</taxon>
        <taxon>Rhodobacterales</taxon>
        <taxon>Paracoccaceae</taxon>
        <taxon>Yoonia</taxon>
    </lineage>
</organism>
<name>A0AAN0MJY9_9RHOB</name>
<reference evidence="1" key="1">
    <citation type="submission" date="2024-08" db="EMBL/GenBank/DDBJ databases">
        <title>Phylogenomic analyses of a clade within the roseobacter group suggest taxonomic reassignments of species of the genera Aestuariivita, Citreicella, Loktanella, Nautella, Pelagibaca, Ruegeria, Thalassobius, Thiobacimonas and Tropicibacter, and the proposal o.</title>
        <authorList>
            <person name="Jeon C.O."/>
        </authorList>
    </citation>
    <scope>NUCLEOTIDE SEQUENCE</scope>
    <source>
        <strain evidence="1">SS1-5</strain>
    </source>
</reference>
<proteinExistence type="predicted"/>
<sequence>MIAQRVTFNIQVKEAQRKADQARLKRLLDPADAAVVDTLGSAEKVAAMIDSLREQAAFAAGTEHWTQQMSLSADGASEARTFAPDEELEPDVMREIQIKAEAASNLAFQSTITAELRNLKRVAAKLNEPVNEAPEWLDEGVTGIRDLAEKMASDRGYGRENLMKLRYTVRRWIEWHGDVPLADLTRKHLSSFADGLKGLPITRKKEVMDLPPSSSPAKRAWRRWATRHVRAELTI</sequence>
<evidence type="ECO:0000313" key="2">
    <source>
        <dbReference type="Proteomes" id="UP001470809"/>
    </source>
</evidence>
<keyword evidence="2" id="KW-1185">Reference proteome</keyword>
<protein>
    <recommendedName>
        <fullName evidence="3">Core-binding (CB) domain-containing protein</fullName>
    </recommendedName>
</protein>
<accession>A0AAN0MJY9</accession>
<dbReference type="RefSeq" id="WP_342076352.1">
    <property type="nucleotide sequence ID" value="NZ_CP151767.2"/>
</dbReference>